<keyword evidence="2" id="KW-1185">Reference proteome</keyword>
<accession>A0A4Y2C1B6</accession>
<protein>
    <submittedName>
        <fullName evidence="1">Uncharacterized protein</fullName>
    </submittedName>
</protein>
<dbReference type="Proteomes" id="UP000499080">
    <property type="component" value="Unassembled WGS sequence"/>
</dbReference>
<proteinExistence type="predicted"/>
<comment type="caution">
    <text evidence="1">The sequence shown here is derived from an EMBL/GenBank/DDBJ whole genome shotgun (WGS) entry which is preliminary data.</text>
</comment>
<sequence length="122" mass="14078">MWVGSIISWLSRSSRRNKIVLNIQKCLYKNSFGFKSNPKASNLQKDEEMTMKAIIAYFKEAKNNRKMIAEGSDIDLKCEDNVSKEIDDNKLSEISEESKMCKDSGYKIDEVEEKLNSTKKLK</sequence>
<evidence type="ECO:0000313" key="2">
    <source>
        <dbReference type="Proteomes" id="UP000499080"/>
    </source>
</evidence>
<reference evidence="1 2" key="1">
    <citation type="journal article" date="2019" name="Sci. Rep.">
        <title>Orb-weaving spider Araneus ventricosus genome elucidates the spidroin gene catalogue.</title>
        <authorList>
            <person name="Kono N."/>
            <person name="Nakamura H."/>
            <person name="Ohtoshi R."/>
            <person name="Moran D.A.P."/>
            <person name="Shinohara A."/>
            <person name="Yoshida Y."/>
            <person name="Fujiwara M."/>
            <person name="Mori M."/>
            <person name="Tomita M."/>
            <person name="Arakawa K."/>
        </authorList>
    </citation>
    <scope>NUCLEOTIDE SEQUENCE [LARGE SCALE GENOMIC DNA]</scope>
</reference>
<dbReference type="AlphaFoldDB" id="A0A4Y2C1B6"/>
<dbReference type="EMBL" id="BGPR01161597">
    <property type="protein sequence ID" value="GBL97933.1"/>
    <property type="molecule type" value="Genomic_DNA"/>
</dbReference>
<name>A0A4Y2C1B6_ARAVE</name>
<evidence type="ECO:0000313" key="1">
    <source>
        <dbReference type="EMBL" id="GBL97933.1"/>
    </source>
</evidence>
<organism evidence="1 2">
    <name type="scientific">Araneus ventricosus</name>
    <name type="common">Orbweaver spider</name>
    <name type="synonym">Epeira ventricosa</name>
    <dbReference type="NCBI Taxonomy" id="182803"/>
    <lineage>
        <taxon>Eukaryota</taxon>
        <taxon>Metazoa</taxon>
        <taxon>Ecdysozoa</taxon>
        <taxon>Arthropoda</taxon>
        <taxon>Chelicerata</taxon>
        <taxon>Arachnida</taxon>
        <taxon>Araneae</taxon>
        <taxon>Araneomorphae</taxon>
        <taxon>Entelegynae</taxon>
        <taxon>Araneoidea</taxon>
        <taxon>Araneidae</taxon>
        <taxon>Araneus</taxon>
    </lineage>
</organism>
<gene>
    <name evidence="1" type="ORF">AVEN_144302_1</name>
</gene>